<proteinExistence type="predicted"/>
<dbReference type="EMBL" id="MW749010">
    <property type="protein sequence ID" value="QYA57439.1"/>
    <property type="molecule type" value="Genomic_DNA"/>
</dbReference>
<sequence>MKKLWKDYDQMNAKVITVKDNDDKPVCIFIGYEEDIKQYLINTWLHFGKSGWGIVKDENVSVTDIDDLPAYMKMFPDGVILGWNPIADNANLDFEMNW</sequence>
<reference evidence="1" key="1">
    <citation type="submission" date="2021-03" db="EMBL/GenBank/DDBJ databases">
        <authorList>
            <person name="Thompson D.W."/>
            <person name="Brown H.M.F."/>
            <person name="Thompson S.D."/>
            <person name="Grose J.H."/>
        </authorList>
    </citation>
    <scope>NUCLEOTIDE SEQUENCE</scope>
</reference>
<evidence type="ECO:0000313" key="1">
    <source>
        <dbReference type="EMBL" id="QYA57439.1"/>
    </source>
</evidence>
<evidence type="ECO:0000313" key="2">
    <source>
        <dbReference type="Proteomes" id="UP000827626"/>
    </source>
</evidence>
<organism evidence="1 2">
    <name type="scientific">Hafnia phage vB_HpaM_SarahDanielle</name>
    <dbReference type="NCBI Taxonomy" id="2836113"/>
    <lineage>
        <taxon>Viruses</taxon>
        <taxon>Duplodnaviria</taxon>
        <taxon>Heunggongvirae</taxon>
        <taxon>Uroviricota</taxon>
        <taxon>Caudoviricetes</taxon>
        <taxon>Andersonviridae</taxon>
        <taxon>Andersonviridae incertae sedis</taxon>
        <taxon>Daniellevirus</taxon>
        <taxon>Daniellevirus danielle</taxon>
    </lineage>
</organism>
<protein>
    <recommendedName>
        <fullName evidence="3">DUF2750 domain-containing protein</fullName>
    </recommendedName>
</protein>
<evidence type="ECO:0008006" key="3">
    <source>
        <dbReference type="Google" id="ProtNLM"/>
    </source>
</evidence>
<keyword evidence="2" id="KW-1185">Reference proteome</keyword>
<accession>A0AAE8BFC1</accession>
<dbReference type="Proteomes" id="UP000827626">
    <property type="component" value="Segment"/>
</dbReference>
<gene>
    <name evidence="1" type="ORF">SARAHDANIELLE_11</name>
</gene>
<name>A0AAE8BFC1_9CAUD</name>